<dbReference type="EMBL" id="BLAY01000002">
    <property type="protein sequence ID" value="GET35555.1"/>
    <property type="molecule type" value="Genomic_DNA"/>
</dbReference>
<accession>A0AAV3X191</accession>
<organism evidence="4 5">
    <name type="scientific">Microseira wollei NIES-4236</name>
    <dbReference type="NCBI Taxonomy" id="2530354"/>
    <lineage>
        <taxon>Bacteria</taxon>
        <taxon>Bacillati</taxon>
        <taxon>Cyanobacteriota</taxon>
        <taxon>Cyanophyceae</taxon>
        <taxon>Oscillatoriophycideae</taxon>
        <taxon>Aerosakkonematales</taxon>
        <taxon>Aerosakkonemataceae</taxon>
        <taxon>Microseira</taxon>
    </lineage>
</organism>
<dbReference type="Proteomes" id="UP001050975">
    <property type="component" value="Unassembled WGS sequence"/>
</dbReference>
<dbReference type="PANTHER" id="PTHR43022:SF1">
    <property type="entry name" value="PROTEIN SMF"/>
    <property type="match status" value="1"/>
</dbReference>
<feature type="domain" description="Smf/DprA SLOG" evidence="2">
    <location>
        <begin position="81"/>
        <end position="290"/>
    </location>
</feature>
<dbReference type="InterPro" id="IPR010994">
    <property type="entry name" value="RuvA_2-like"/>
</dbReference>
<sequence>MIEERAFWLAWSQIPGIGPILQRRLQQHFGTLSVAWEANAKALGQVEGFGRQIIDTVVRERSRFDPEMFLLEHSVKNPCFWTPADREYPRLLLEIPSPPPVLYYRGIVQVEENLGITPTVAIVGTRDPSDYGKFSTRHFSIALAKQGFTIVSGMAEGIDTEAHRACLETGGRTIAVLGTGVDIIYPPRNQKLYEQILQQGLVLSEYPSGTKPNRAHFPIRNRIIAGLSRAVLVMEAPSRSGALITARLANEFCRDVYTLPGRWNDYKSTGCLGLLSKGAQLIINEGLLVEMLSGMPPVDTGSIADLPLFSQPVTSENRQPLPKLEPQFHKILEAIASEPTALDLIVQQTGFSAAEVLSSLLQLELMGLVSQLPGMRYQRCSA</sequence>
<dbReference type="SUPFAM" id="SSF102405">
    <property type="entry name" value="MCP/YpsA-like"/>
    <property type="match status" value="1"/>
</dbReference>
<dbReference type="Gene3D" id="1.10.10.10">
    <property type="entry name" value="Winged helix-like DNA-binding domain superfamily/Winged helix DNA-binding domain"/>
    <property type="match status" value="1"/>
</dbReference>
<proteinExistence type="inferred from homology"/>
<dbReference type="InterPro" id="IPR036388">
    <property type="entry name" value="WH-like_DNA-bd_sf"/>
</dbReference>
<dbReference type="Pfam" id="PF17782">
    <property type="entry name" value="WHD_DprA"/>
    <property type="match status" value="1"/>
</dbReference>
<evidence type="ECO:0000313" key="5">
    <source>
        <dbReference type="Proteomes" id="UP001050975"/>
    </source>
</evidence>
<dbReference type="Pfam" id="PF02481">
    <property type="entry name" value="DNA_processg_A"/>
    <property type="match status" value="1"/>
</dbReference>
<dbReference type="InterPro" id="IPR003488">
    <property type="entry name" value="DprA"/>
</dbReference>
<dbReference type="PANTHER" id="PTHR43022">
    <property type="entry name" value="PROTEIN SMF"/>
    <property type="match status" value="1"/>
</dbReference>
<dbReference type="GO" id="GO:0009294">
    <property type="term" value="P:DNA-mediated transformation"/>
    <property type="evidence" value="ECO:0007669"/>
    <property type="project" value="InterPro"/>
</dbReference>
<feature type="domain" description="DprA winged helix" evidence="3">
    <location>
        <begin position="318"/>
        <end position="375"/>
    </location>
</feature>
<dbReference type="Gene3D" id="3.40.50.450">
    <property type="match status" value="1"/>
</dbReference>
<evidence type="ECO:0000313" key="4">
    <source>
        <dbReference type="EMBL" id="GET35555.1"/>
    </source>
</evidence>
<comment type="caution">
    <text evidence="4">The sequence shown here is derived from an EMBL/GenBank/DDBJ whole genome shotgun (WGS) entry which is preliminary data.</text>
</comment>
<dbReference type="RefSeq" id="WP_226573282.1">
    <property type="nucleotide sequence ID" value="NZ_BLAY01000002.1"/>
</dbReference>
<evidence type="ECO:0000259" key="2">
    <source>
        <dbReference type="Pfam" id="PF02481"/>
    </source>
</evidence>
<protein>
    <submittedName>
        <fullName evidence="4">SMF protein</fullName>
    </submittedName>
</protein>
<dbReference type="NCBIfam" id="TIGR00732">
    <property type="entry name" value="dprA"/>
    <property type="match status" value="1"/>
</dbReference>
<dbReference type="SUPFAM" id="SSF47781">
    <property type="entry name" value="RuvA domain 2-like"/>
    <property type="match status" value="1"/>
</dbReference>
<keyword evidence="5" id="KW-1185">Reference proteome</keyword>
<reference evidence="4" key="1">
    <citation type="submission" date="2019-10" db="EMBL/GenBank/DDBJ databases">
        <title>Draft genome sequece of Microseira wollei NIES-4236.</title>
        <authorList>
            <person name="Yamaguchi H."/>
            <person name="Suzuki S."/>
            <person name="Kawachi M."/>
        </authorList>
    </citation>
    <scope>NUCLEOTIDE SEQUENCE</scope>
    <source>
        <strain evidence="4">NIES-4236</strain>
    </source>
</reference>
<comment type="similarity">
    <text evidence="1">Belongs to the DprA/Smf family.</text>
</comment>
<dbReference type="InterPro" id="IPR057666">
    <property type="entry name" value="DrpA_SLOG"/>
</dbReference>
<gene>
    <name evidence="4" type="ORF">MiSe_02970</name>
</gene>
<evidence type="ECO:0000259" key="3">
    <source>
        <dbReference type="Pfam" id="PF17782"/>
    </source>
</evidence>
<dbReference type="InterPro" id="IPR041614">
    <property type="entry name" value="DprA_WH"/>
</dbReference>
<dbReference type="AlphaFoldDB" id="A0AAV3X191"/>
<name>A0AAV3X191_9CYAN</name>
<evidence type="ECO:0000256" key="1">
    <source>
        <dbReference type="ARBA" id="ARBA00006525"/>
    </source>
</evidence>